<dbReference type="Gene3D" id="3.40.50.300">
    <property type="entry name" value="P-loop containing nucleotide triphosphate hydrolases"/>
    <property type="match status" value="1"/>
</dbReference>
<evidence type="ECO:0000313" key="3">
    <source>
        <dbReference type="Proteomes" id="UP000663874"/>
    </source>
</evidence>
<feature type="compositionally biased region" description="Polar residues" evidence="1">
    <location>
        <begin position="356"/>
        <end position="365"/>
    </location>
</feature>
<dbReference type="InterPro" id="IPR027417">
    <property type="entry name" value="P-loop_NTPase"/>
</dbReference>
<evidence type="ECO:0000313" key="2">
    <source>
        <dbReference type="EMBL" id="CAF3998804.1"/>
    </source>
</evidence>
<gene>
    <name evidence="2" type="ORF">FNK824_LOCUS25819</name>
</gene>
<sequence>LLTVPLWNVSMEDKLKLCSIRLSNLCERLITIIPSENAYKFPLSSLQVVSQTNFGHVNWWNITTTDPHDDEMMMMIDVNQDNGDDDDDDRTEAYTPPPLDITNDLNNTNEKENNYQDTSSIKQQSIIILDDSLDQVTTTKQIDYEPINNYWDQWPLVNNRLNDEEHLKLYSIPDIDVPPSPSRDIILSPNKQISTTTENNILDILTFPSTLSTSNQISNRKRKKSLNKRKKKKKPMSEYRPPSPFSPKPDYKSMDIEQLKNHAMRYGLSTSQAKGRLIKILDEIYNFTHQYKTDTDYEFDTNDIDLSKNNSNKKDLSHTPPTPAIISDVKKPKQRKAIHQMSSSDEADEHPPPSIKKSTPITTVENKNDNQSDVDDRDHEGHFLELTVYSLSLSTTSSSSSSIIVTLPTRTRNDGHLSDSQKTKSDERLYIRLERALKNFGLNDNAGILLENNPREYHVIVAGPPRSGKSTLIGALCGRGLNATNICLGSRQKEFSCFVKTDQRKGLPHTVKFWNTVGLDPWTKNSIKSYIHDIVQIHSPICLLFCASPITMIQKDHLVWLIESCIEENIFCALVYTNIHTRARHNVIIPTFRDALKDWSVDNCSLIPATIDSVKPYASSIELYNHSKTNQPMALICQVNSIEHVDDYTSNRKASSGMFELILALMDVLPDDKINEMIYMVLNNRSFWTYVGNTFSDVWNEKFLANFRRWYETYS</sequence>
<feature type="region of interest" description="Disordered" evidence="1">
    <location>
        <begin position="309"/>
        <end position="377"/>
    </location>
</feature>
<organism evidence="2 3">
    <name type="scientific">Rotaria sordida</name>
    <dbReference type="NCBI Taxonomy" id="392033"/>
    <lineage>
        <taxon>Eukaryota</taxon>
        <taxon>Metazoa</taxon>
        <taxon>Spiralia</taxon>
        <taxon>Gnathifera</taxon>
        <taxon>Rotifera</taxon>
        <taxon>Eurotatoria</taxon>
        <taxon>Bdelloidea</taxon>
        <taxon>Philodinida</taxon>
        <taxon>Philodinidae</taxon>
        <taxon>Rotaria</taxon>
    </lineage>
</organism>
<feature type="compositionally biased region" description="Basic and acidic residues" evidence="1">
    <location>
        <begin position="366"/>
        <end position="377"/>
    </location>
</feature>
<dbReference type="SUPFAM" id="SSF52540">
    <property type="entry name" value="P-loop containing nucleoside triphosphate hydrolases"/>
    <property type="match status" value="1"/>
</dbReference>
<evidence type="ECO:0000256" key="1">
    <source>
        <dbReference type="SAM" id="MobiDB-lite"/>
    </source>
</evidence>
<feature type="compositionally biased region" description="Basic residues" evidence="1">
    <location>
        <begin position="219"/>
        <end position="234"/>
    </location>
</feature>
<dbReference type="AlphaFoldDB" id="A0A819NLE6"/>
<dbReference type="CDD" id="cd22999">
    <property type="entry name" value="SAP_SLX4"/>
    <property type="match status" value="1"/>
</dbReference>
<name>A0A819NLE6_9BILA</name>
<accession>A0A819NLE6</accession>
<dbReference type="Proteomes" id="UP000663874">
    <property type="component" value="Unassembled WGS sequence"/>
</dbReference>
<evidence type="ECO:0008006" key="4">
    <source>
        <dbReference type="Google" id="ProtNLM"/>
    </source>
</evidence>
<reference evidence="2" key="1">
    <citation type="submission" date="2021-02" db="EMBL/GenBank/DDBJ databases">
        <authorList>
            <person name="Nowell W R."/>
        </authorList>
    </citation>
    <scope>NUCLEOTIDE SEQUENCE</scope>
</reference>
<feature type="region of interest" description="Disordered" evidence="1">
    <location>
        <begin position="213"/>
        <end position="252"/>
    </location>
</feature>
<proteinExistence type="predicted"/>
<dbReference type="EMBL" id="CAJOBE010006176">
    <property type="protein sequence ID" value="CAF3998804.1"/>
    <property type="molecule type" value="Genomic_DNA"/>
</dbReference>
<comment type="caution">
    <text evidence="2">The sequence shown here is derived from an EMBL/GenBank/DDBJ whole genome shotgun (WGS) entry which is preliminary data.</text>
</comment>
<protein>
    <recommendedName>
        <fullName evidence="4">SAP domain-containing protein</fullName>
    </recommendedName>
</protein>
<feature type="region of interest" description="Disordered" evidence="1">
    <location>
        <begin position="80"/>
        <end position="118"/>
    </location>
</feature>
<feature type="non-terminal residue" evidence="2">
    <location>
        <position position="1"/>
    </location>
</feature>